<organism evidence="5 6">
    <name type="scientific">Polysphondylium violaceum</name>
    <dbReference type="NCBI Taxonomy" id="133409"/>
    <lineage>
        <taxon>Eukaryota</taxon>
        <taxon>Amoebozoa</taxon>
        <taxon>Evosea</taxon>
        <taxon>Eumycetozoa</taxon>
        <taxon>Dictyostelia</taxon>
        <taxon>Dictyosteliales</taxon>
        <taxon>Dictyosteliaceae</taxon>
        <taxon>Polysphondylium</taxon>
    </lineage>
</organism>
<proteinExistence type="inferred from homology"/>
<gene>
    <name evidence="5" type="ORF">CYY_007520</name>
</gene>
<feature type="region of interest" description="Disordered" evidence="4">
    <location>
        <begin position="684"/>
        <end position="788"/>
    </location>
</feature>
<name>A0A8J4PQV0_9MYCE</name>
<feature type="compositionally biased region" description="Acidic residues" evidence="4">
    <location>
        <begin position="66"/>
        <end position="100"/>
    </location>
</feature>
<keyword evidence="3" id="KW-0539">Nucleus</keyword>
<feature type="compositionally biased region" description="Basic residues" evidence="4">
    <location>
        <begin position="754"/>
        <end position="765"/>
    </location>
</feature>
<dbReference type="OrthoDB" id="10266662at2759"/>
<dbReference type="AlphaFoldDB" id="A0A8J4PQV0"/>
<dbReference type="PANTHER" id="PTHR12687:SF4">
    <property type="entry name" value="NUCLEOLAR COMPLEX PROTEIN 2 HOMOLOG"/>
    <property type="match status" value="1"/>
</dbReference>
<protein>
    <recommendedName>
        <fullName evidence="7">Nucleolar complex protein 2 homolog</fullName>
    </recommendedName>
</protein>
<dbReference type="EMBL" id="AJWJ01000406">
    <property type="protein sequence ID" value="KAF2071165.1"/>
    <property type="molecule type" value="Genomic_DNA"/>
</dbReference>
<dbReference type="GO" id="GO:0005654">
    <property type="term" value="C:nucleoplasm"/>
    <property type="evidence" value="ECO:0007669"/>
    <property type="project" value="TreeGrafter"/>
</dbReference>
<dbReference type="InterPro" id="IPR005343">
    <property type="entry name" value="Noc2"/>
</dbReference>
<feature type="compositionally biased region" description="Basic residues" evidence="4">
    <location>
        <begin position="19"/>
        <end position="29"/>
    </location>
</feature>
<keyword evidence="6" id="KW-1185">Reference proteome</keyword>
<evidence type="ECO:0008006" key="7">
    <source>
        <dbReference type="Google" id="ProtNLM"/>
    </source>
</evidence>
<evidence type="ECO:0000313" key="6">
    <source>
        <dbReference type="Proteomes" id="UP000695562"/>
    </source>
</evidence>
<reference evidence="5" key="1">
    <citation type="submission" date="2020-01" db="EMBL/GenBank/DDBJ databases">
        <title>Development of genomics and gene disruption for Polysphondylium violaceum indicates a role for the polyketide synthase stlB in stalk morphogenesis.</title>
        <authorList>
            <person name="Narita B."/>
            <person name="Kawabe Y."/>
            <person name="Kin K."/>
            <person name="Saito T."/>
            <person name="Gibbs R."/>
            <person name="Kuspa A."/>
            <person name="Muzny D."/>
            <person name="Queller D."/>
            <person name="Richards S."/>
            <person name="Strassman J."/>
            <person name="Sucgang R."/>
            <person name="Worley K."/>
            <person name="Schaap P."/>
        </authorList>
    </citation>
    <scope>NUCLEOTIDE SEQUENCE</scope>
    <source>
        <strain evidence="5">QSvi11</strain>
    </source>
</reference>
<dbReference type="InterPro" id="IPR016024">
    <property type="entry name" value="ARM-type_fold"/>
</dbReference>
<dbReference type="Proteomes" id="UP000695562">
    <property type="component" value="Unassembled WGS sequence"/>
</dbReference>
<dbReference type="GO" id="GO:0042273">
    <property type="term" value="P:ribosomal large subunit biogenesis"/>
    <property type="evidence" value="ECO:0007669"/>
    <property type="project" value="TreeGrafter"/>
</dbReference>
<evidence type="ECO:0000256" key="3">
    <source>
        <dbReference type="ARBA" id="ARBA00023242"/>
    </source>
</evidence>
<dbReference type="GO" id="GO:0005730">
    <property type="term" value="C:nucleolus"/>
    <property type="evidence" value="ECO:0007669"/>
    <property type="project" value="TreeGrafter"/>
</dbReference>
<feature type="region of interest" description="Disordered" evidence="4">
    <location>
        <begin position="19"/>
        <end position="130"/>
    </location>
</feature>
<evidence type="ECO:0000256" key="2">
    <source>
        <dbReference type="ARBA" id="ARBA00005907"/>
    </source>
</evidence>
<dbReference type="GO" id="GO:0030691">
    <property type="term" value="C:Noc2p-Noc3p complex"/>
    <property type="evidence" value="ECO:0007669"/>
    <property type="project" value="TreeGrafter"/>
</dbReference>
<dbReference type="SUPFAM" id="SSF48371">
    <property type="entry name" value="ARM repeat"/>
    <property type="match status" value="1"/>
</dbReference>
<sequence length="788" mass="90874">MKVKKSTKKLDVQALKKQRRFQNKVKKGKKVSDKSLNNFREESSEEEQEFEIVQKQPIKNTKIQQDEVEEDDSDLGEIEGDDDDADDSAEESDLEIEQNESDVANLKKKDKKEVVAESEKTKSLKSSVKQHKEDLAALKEKDPKLFEYLSKQDASVLNFGQDEEDDEEDDESSDDEEDLDDDEETSKPQEKKQTMTSALLESWVLEANKNTNLQNVKKLILAFRSAARTGSDLKDTKNVAFRILNSDIFNRTIIICLQYMPTYFDKLLEYNSQTQDEQKPELPSTTSAKWKQVLPCINSFIKSIIHLLTQVSEAKMLLALLKGLEKVICYVACFNKYSKLFLKQLLQNWSSSQESVRVMAFLCIRKLAIYCPFPFIDDCLKGIYLNFARNSKFITATSLPIVNFMCNCVVEIYGLDFASSYRSAFMFIRQLAIHLRNTLNTNTKEAFQNIYNWQFINSIRAWVEVLAAYPKQEHLQLLLYPVTQIIIGIINLIPSSKFLPLRFHCIRFLNRLASSNGLFINATPYLLDILNSTEMKEQYASKKSKFINFYTALSASHPQLKSKEFQDGVLSQFVELLVENLECYSCHIGFPELCAPVVVQLKKSLKMKYRPKVVSDLQSILEAIEKNVKLVRTARDKVSFSPKESKQVAAFTEQLKEQHKITPLKQLLLTLRKRSKQEQQVLLESQKVYNYEDDEEDQEEGDDDEDDEMDGMEQVGDEEDEDDEEGDLYESGDEDEDEDEEEEEQVKPKSNNKNNKKQPQNKKPKFQTNATDNITEDLVEDLVLSDNE</sequence>
<evidence type="ECO:0000256" key="4">
    <source>
        <dbReference type="SAM" id="MobiDB-lite"/>
    </source>
</evidence>
<comment type="subcellular location">
    <subcellularLocation>
        <location evidence="1">Nucleus</location>
    </subcellularLocation>
</comment>
<comment type="similarity">
    <text evidence="2">Belongs to the NOC2 family.</text>
</comment>
<evidence type="ECO:0000313" key="5">
    <source>
        <dbReference type="EMBL" id="KAF2071165.1"/>
    </source>
</evidence>
<accession>A0A8J4PQV0</accession>
<feature type="region of interest" description="Disordered" evidence="4">
    <location>
        <begin position="156"/>
        <end position="194"/>
    </location>
</feature>
<feature type="compositionally biased region" description="Basic and acidic residues" evidence="4">
    <location>
        <begin position="105"/>
        <end position="122"/>
    </location>
</feature>
<dbReference type="GO" id="GO:0030690">
    <property type="term" value="C:Noc1p-Noc2p complex"/>
    <property type="evidence" value="ECO:0007669"/>
    <property type="project" value="TreeGrafter"/>
</dbReference>
<dbReference type="PANTHER" id="PTHR12687">
    <property type="entry name" value="NUCLEOLAR COMPLEX 2 AND RAD4-RELATED"/>
    <property type="match status" value="1"/>
</dbReference>
<feature type="compositionally biased region" description="Acidic residues" evidence="4">
    <location>
        <begin position="691"/>
        <end position="744"/>
    </location>
</feature>
<evidence type="ECO:0000256" key="1">
    <source>
        <dbReference type="ARBA" id="ARBA00004123"/>
    </source>
</evidence>
<feature type="compositionally biased region" description="Acidic residues" evidence="4">
    <location>
        <begin position="161"/>
        <end position="184"/>
    </location>
</feature>
<dbReference type="Pfam" id="PF03715">
    <property type="entry name" value="Noc2"/>
    <property type="match status" value="1"/>
</dbReference>
<comment type="caution">
    <text evidence="5">The sequence shown here is derived from an EMBL/GenBank/DDBJ whole genome shotgun (WGS) entry which is preliminary data.</text>
</comment>